<dbReference type="FunFam" id="1.10.1200.10:FF:000005">
    <property type="entry name" value="Nonribosomal peptide synthetase 1"/>
    <property type="match status" value="6"/>
</dbReference>
<dbReference type="FunFam" id="3.30.300.30:FF:000010">
    <property type="entry name" value="Enterobactin synthetase component F"/>
    <property type="match status" value="5"/>
</dbReference>
<comment type="cofactor">
    <cofactor evidence="1">
        <name>pantetheine 4'-phosphate</name>
        <dbReference type="ChEBI" id="CHEBI:47942"/>
    </cofactor>
</comment>
<organism evidence="6 7">
    <name type="scientific">Actinoplanes auranticolor</name>
    <dbReference type="NCBI Taxonomy" id="47988"/>
    <lineage>
        <taxon>Bacteria</taxon>
        <taxon>Bacillati</taxon>
        <taxon>Actinomycetota</taxon>
        <taxon>Actinomycetes</taxon>
        <taxon>Micromonosporales</taxon>
        <taxon>Micromonosporaceae</taxon>
        <taxon>Actinoplanes</taxon>
    </lineage>
</organism>
<dbReference type="GO" id="GO:0043041">
    <property type="term" value="P:amino acid activation for nonribosomal peptide biosynthetic process"/>
    <property type="evidence" value="ECO:0007669"/>
    <property type="project" value="TreeGrafter"/>
</dbReference>
<dbReference type="Gene3D" id="3.30.300.30">
    <property type="match status" value="6"/>
</dbReference>
<comment type="caution">
    <text evidence="6">The sequence shown here is derived from an EMBL/GenBank/DDBJ whole genome shotgun (WGS) entry which is preliminary data.</text>
</comment>
<dbReference type="CDD" id="cd19531">
    <property type="entry name" value="LCL_NRPS-like"/>
    <property type="match status" value="1"/>
</dbReference>
<dbReference type="GO" id="GO:0003824">
    <property type="term" value="F:catalytic activity"/>
    <property type="evidence" value="ECO:0007669"/>
    <property type="project" value="InterPro"/>
</dbReference>
<evidence type="ECO:0000259" key="5">
    <source>
        <dbReference type="PROSITE" id="PS50075"/>
    </source>
</evidence>
<dbReference type="EMBL" id="BOQL01000093">
    <property type="protein sequence ID" value="GIM80180.1"/>
    <property type="molecule type" value="Genomic_DNA"/>
</dbReference>
<dbReference type="InterPro" id="IPR020845">
    <property type="entry name" value="AMP-binding_CS"/>
</dbReference>
<dbReference type="Pfam" id="PF00144">
    <property type="entry name" value="Beta-lactamase"/>
    <property type="match status" value="1"/>
</dbReference>
<dbReference type="PANTHER" id="PTHR45527:SF1">
    <property type="entry name" value="FATTY ACID SYNTHASE"/>
    <property type="match status" value="1"/>
</dbReference>
<dbReference type="InterPro" id="IPR010071">
    <property type="entry name" value="AA_adenyl_dom"/>
</dbReference>
<evidence type="ECO:0000313" key="6">
    <source>
        <dbReference type="EMBL" id="GIM80180.1"/>
    </source>
</evidence>
<dbReference type="RefSeq" id="WP_212994708.1">
    <property type="nucleotide sequence ID" value="NZ_BAABEA010000030.1"/>
</dbReference>
<dbReference type="PROSITE" id="PS00012">
    <property type="entry name" value="PHOSPHOPANTETHEINE"/>
    <property type="match status" value="6"/>
</dbReference>
<feature type="domain" description="Carrier" evidence="5">
    <location>
        <begin position="3136"/>
        <end position="3210"/>
    </location>
</feature>
<dbReference type="GO" id="GO:0031177">
    <property type="term" value="F:phosphopantetheine binding"/>
    <property type="evidence" value="ECO:0007669"/>
    <property type="project" value="InterPro"/>
</dbReference>
<keyword evidence="4" id="KW-0597">Phosphoprotein</keyword>
<dbReference type="InterPro" id="IPR012338">
    <property type="entry name" value="Beta-lactam/transpept-like"/>
</dbReference>
<dbReference type="Gene3D" id="2.30.38.10">
    <property type="entry name" value="Luciferase, Domain 3"/>
    <property type="match status" value="2"/>
</dbReference>
<gene>
    <name evidence="6" type="ORF">Aau02nite_89310</name>
</gene>
<dbReference type="CDD" id="cd17643">
    <property type="entry name" value="A_NRPS_Cytc1-like"/>
    <property type="match status" value="3"/>
</dbReference>
<dbReference type="Gene3D" id="1.10.1200.10">
    <property type="entry name" value="ACP-like"/>
    <property type="match status" value="6"/>
</dbReference>
<dbReference type="Gene3D" id="3.30.559.30">
    <property type="entry name" value="Nonribosomal peptide synthetase, condensation domain"/>
    <property type="match status" value="6"/>
</dbReference>
<dbReference type="GO" id="GO:0008610">
    <property type="term" value="P:lipid biosynthetic process"/>
    <property type="evidence" value="ECO:0007669"/>
    <property type="project" value="UniProtKB-ARBA"/>
</dbReference>
<dbReference type="Pfam" id="PF00550">
    <property type="entry name" value="PP-binding"/>
    <property type="match status" value="6"/>
</dbReference>
<accession>A0A919SXJ2</accession>
<dbReference type="Pfam" id="PF13193">
    <property type="entry name" value="AMP-binding_C"/>
    <property type="match status" value="6"/>
</dbReference>
<feature type="domain" description="Carrier" evidence="5">
    <location>
        <begin position="5255"/>
        <end position="5329"/>
    </location>
</feature>
<dbReference type="SUPFAM" id="SSF52777">
    <property type="entry name" value="CoA-dependent acyltransferases"/>
    <property type="match status" value="12"/>
</dbReference>
<feature type="domain" description="Carrier" evidence="5">
    <location>
        <begin position="2070"/>
        <end position="2144"/>
    </location>
</feature>
<evidence type="ECO:0000256" key="3">
    <source>
        <dbReference type="ARBA" id="ARBA00022450"/>
    </source>
</evidence>
<dbReference type="NCBIfam" id="NF003417">
    <property type="entry name" value="PRK04813.1"/>
    <property type="match status" value="6"/>
</dbReference>
<proteinExistence type="inferred from homology"/>
<dbReference type="CDD" id="cd05930">
    <property type="entry name" value="A_NRPS"/>
    <property type="match status" value="3"/>
</dbReference>
<feature type="domain" description="Carrier" evidence="5">
    <location>
        <begin position="6305"/>
        <end position="6379"/>
    </location>
</feature>
<dbReference type="Proteomes" id="UP000681340">
    <property type="component" value="Unassembled WGS sequence"/>
</dbReference>
<sequence>MTTGEIEQDVKVGALRDEYLRRRLSGRARPAAAQPSVADRTAPLPLSHGQQQMWFLNRLDPAGAEFLVPIALRLRGPLDPASLSRAWSGIVERHEILRTRYALAGAEPVQIIDPPSPSIVAAEDLAELAAGTTAEAAAEALLAVEATTPFDLAQEWPVRVRLLRLAADDHILSVVFHHIACDAWSTRQFIAEFSELYTAFRDGRSPVSASLPIQYADFAAAQRAALAGTQADRPLAYWRRQLAGIPVIELPADRARPPVRDTRGAEVSFSLDADVSAAVNRLAAVSGATPFTVLVAAFQVLVSRYTGTTDVPVGTVVSGRTRPEEQQLIGYLVNTLVLRGRWDGDPSFAMLVAAARNTLLDAYDHQAVPFAKLVDELRPERDLSRTPLYQVAITMHEGHADELDLGGPILSRYPVTGRVAKCDLELQIHQNPDGCFKGQLVYATALFDEATAQRMTRHLLALIRGAATRPDEPISRLDIMDAAERAVVIGAQRVREVPVTGTLYEAFQARVAHDRDAVAVVAGDRTLTYGETAERAERLARVLHQRGVGPGSLVGVCVERGEHLVPTLLGVLASGAGYVPLDPVNPADRLAFVAADAGVDVVVTEQSLAHRVAADISAIVLDAAAFGADLADGPRPVWSDPDAVAYVIYTSGSTGQPKGCVVTHRNVLRLVDAAQQHFAFDATDVWTLFHSYAFDVSVFEMWGALRHGGQLIVVPREVTRSPADFLELLEHRRVTVLSQTPSAFRSLVALAAAGDPRLDRLALRHVVFAGEKLDMPELKPWTDRRGFEQPTLVNMYGITETTVHTTYYVVQPGDVATADGNPIGHPLADLTVRLYDAAGRLVPVGVPGEIHVGGPGVARAYLSRPGLTAERFVPDPYGVPGSRAYRSGDLARRRADGSLDFLGRIDHQVKIRGYRVELGEIEAALGAHPEIRDAVVLLRESAGGTQLVAYLVGVDGGVPETTALRELLTATLPDYMVPSAFVRLDALPLTANGKLDRRALPAPGDEAYAHSAFVAPRTPLEERVTAVWREVLERDRIGVQDNFFDLGGDSLRAVALVGALRSEGLDLAVRDVFDHRTVSSLCEMLTGRVALAPESLRLVAPFDLISEHDRVQLPATVVDAYPLSQLQLGMVIEMLADEGENNYHNVSSFRIRDDAAFDLDAFRQIVRTVVARHEVLRTSLHLTDYSVPLQLVHASAEPACGAEDLRHLDPQQATAAVHEFVRRERAEPFDLAVPGLMRFFAHVTDPDGWWITVTECHPILEGWSHHSLLMEVLTGYRELRDGGVTGPYELPPVRFADSIAAELTSLASAEDRLYWQGIVDEYPKFTLPAGWGEPSGGPRTTHHVMVGWQDLEQELRDLATTARASLKSVMIAAHVKVLSQLTDEPRFHTGLVFDTRPEMAGADRVLGMYLNTLPLAVDRSARTWLDLVRQVFDREVGVWPHRRLPLPTIQREMIGTDRLIDVFFNYQDFRQVDATLVDGGVGIDDSPTEFPLTVSSRNGHIFLTADSRWLGREVTERIAAMYRAALQAMVDDPEGDCRPTLLPADERKRLLGDWATHPTTEVTHSVLRRFEEQVRRTPDAVAVAAGADDVCTYRDLDGRAARIANRLAAAGVGPEAVVAVLLDRGADLIAALTGTWKAGAAYLPMDPVFPADRIAAMIADAGIAAVITQSEYVDRFGTTTAPVIALDRDADALRALPDTTLPVAHHLDELAYVIYTSGSTGRPKGVEVTHRGLANHVSWAVEELAAAGVDGAPFFGSIAFDLVVPNVWAPLLAGQTVHVIGQHVDVGSLGTELTRSAPYTFIKMTPGHLEILVQQLDEAQARTLAPLLVVAGEALTRRLVQSWRELAPATTLINEYGPTEASVGTCTYPIGAAPLHDVMPIGRPLPGMTMYVLNDRLDPVPTGAPGELYVGGTGVARGYTHRAGLTAERFLPDPYGAGGGRLYRTGDRVRLLPDGDVEFLGRRDGQVKLRGYRIELGEIESVLAADARVTDARVLMRATSTGDKQLTAYVVTEAEPADLRPVLARSLPEYMMPAAIVTVPFIPLNANGKLDHRALPEPGREAYSTGVQTAPRTPLEERVAAVWAEVLGRDRVGVDDGFFELGGDSIRAVALVGALRGTGLDVTVRDVFQLRTVAAVAAALAERAGGPPPADTFIEPYALLEPADREQLPQSVVDAYPLSQVQTGMLVESLASDDHNYHNVNVYEVHDDRTFDAEAFRAAVAVVVTRHDVLRTTIDLTGYSVPVQLVHARADVPVSWHDLRGATEPEIRHELTAFVAAERAAPFDLAAGTPLIRVCAQVTAADTWFCVFTQSHAILDGWSNQLLLMELIEVYRGIRDGLPVREPQRPSVRFADAIGAELRALASAEDRAYWQDLVTEHAKFQLPEGWHGDRGAPRVTVRAVARYHDLHPALRRLAAATGVSLKSVLVAAFVKLLSQLTREPRFHAGIVTHTRPEARGGDRIYGTFLNTLPFPADRTARTWRELIRQVADREIEAWPHRHFPMLAIPRSGDSRRLVDVFFAYLDFHELDEGVAEDGWGFNDAPNEFGLGITALGGTLSLRADSHTLSEEYAERVIQMFRTILESMAADADGDAKAACLPAGEATWLMAAATGPSRTGQSVIGPDAANLSEAFERQVASSPEAVALVCDDVTLTYRELDARANRVARMLRDRGAGVDTLVGICLERGVHLVPALLGILKSGAGYVPLDPVNPDDRLAFVMADADVRLVVTQATLARRVPGAESLLIDADGFFDGDPDPAPESPATADTTAYVIYTSGTTGRPKGCVVTHGNVLRLMAGGVRHLGFSRTDVWTMFHSYAFDFSVWEMWGALMLGGRLVVVSPEVSRSPEDLLDLLVTHQVTVLNQTPSAFRRLVTLAGQDDPRLARLALRQVIFGGEALESAALRPWWRHFGDRGPALINMYGITETTVVSTFHRVDPDDTSTVIDIGALMESETLHLLDAAGHPVPIGVPGEICAGGGGVARAYHRRPSLTAERFVPDPFGPPGARLYRSGDLGRRRPDGGLEFLGRIDHQVKMRGYRIELGEIEAVLTAHPDVSEAVVIVREDTPGEQRLVAYCVPAAVELPSAADLAEFAGRSLPVYMVPTMYVPISAVPVTVNGKLDRAALPAPEAGSMHRRTFVAPRTPAEERIALVWADVLGLDQVGAHDGFFELGGDSIRVVTLVGRLRDAGLDVAVRDVFQTETVAGLAGLLAGRTVLPAGADGVTAPFALIGDDDRARVLADVVDVYPLSQMQTGMLVEMLADTTRNRYHGLASYYVQDSEPFAVDALRTAIGIVSARHDVLRTSFDLSTFTTPMQVVHARVETPVAVHDLRPLPVGARYDAMREHVALERATVFDVAVAPLLRITVHLEDDGWRLSFTQSHMVIEGWSLHALMTELLEVYRSVRDGREPLAYEAPRLRFADSIAAELDALVSAEDRAYWQEVVDSAAPFTFPASWAGAKRDDSEDYLVRVDIRDLEAPLRTLAVATGSSLKTVLLAAHLKVISQLTTEDCVHTGLVSHVRPEAADADRVYGTYVNTLPIAVNRSAGTWRELVRAVFRTETAMWPHRHFPMPEIQRLDGDGRRLIDVLFSYLDFPVVDDRTVDARTGLGEGATEFDLAVTGSVAQGLTLKTRTSVLDRAHTARIAEMFRAVLEAMAADPDASARTIHLPAGERDWLLAAGGTETPDEPGTTLHRVFERQVEATPDAVAVLADGVTLSYRELNERANRLARVLRERGVGPETVVGVCVERGIELLPALLAVLKTGAGYVPLDPINPDDRLAYVIADSGAALVLTQSSLTGRMPDVPLVVTDDPGTTAGRSADDLAATGEAANLAYVIYTSGSTGRPKGCEVTHGNVLRLFTAIREHVDIRDTDVWALFHSYAFDVSVYEMWGALLHGGRLVVVPQDVSRSPEDLLELLVQHRVTMLNQTPSAFRALVARVAQDDDRIHDLTLRVVMNGGEPLDTADLRPWTERLGLTAPELVNVHGITETAVIDSWHTVTVDDDGPIPIGPPLRDVIVRLLDPAGQLVPIGVPGEMYISGPSVARAYRRRPALTGRSFVPDAYGPPGTRAYRTGDLARWRLDGGLDFVGRADAQVKIRGYRVELGEIEAVLGTHPGVRSAVVIVREDEAGKQRLVAYCVPAAQQLPSAAELAAFTGESVPEYMVPSAFVSMTSIPLTVHGKLNRKALPAPEAGVPSARPDTTPRTAGQERIAAVWCRVLGLDDVGIDDGFFALGGDSVRGVALVGALRAEGFDLSVRDVFQHRTVAGLAAVAEERGGAAPAVQGSVRAFALVSDADRDRLPEGLSDAYPLSQNQVGMFVEMLHDSEGGLYHNVSSVLIDDNRPFSFEALRSAVDIVAGRHDVLRTSVDLSSYSVPLQLVWAHTAVPCAEGDLRGLDEAEQRQRMTAFVAAERADAFELSGAAPLFRVHAHQREGGWFLSLTQSHAILEGWSHHRLLNELVAAYRQIRDTGQAEPYEAPPVRFADAIAAELAALNSAEDRSYWRRIVEGYAPLRLPRAWAAPDDQDGSPVATVPCHDLADGLRALAGRVGGPVKSVLLAAHLKVMSQLTEEPAFHTGLVAHTRPETPGADRVHGMFLNTVPFPATRPTGTWSELVQEVYDTETGLWPHRHFPMPEMQRLTGDRVRLIDVMFNYVDFARGEQSEEMRVAIGSAATEFPLSVHARGEDRITLRAAPGVLSQTALDRIAVMFRAVLEAMATDPDGDTRSVRLVDQPVPETVAETVPQATGECLPALFESRASGSPDDVAVVAEGVELTYAQLNARANRLAWQLRELGAGPESVVGVCLERGADLVPALLGVLKSGAGYLPLDLSNPAERLGFMLADAGAGIVVATSATADSVQDVFTGTVILLDQSEQGDQPDSDPSPLAEPADLAYLMYTSGSTGRPKGVAVSHANVGQFLTGVREHVTTDDSDVWAMTHSYAFDVSVFELWGALLTGGRLVVVPAEVARSPEDLLDLLVEHEVTVLCQTPSAFRGLNAAAAAGDPRVKQLAVRLLLFAGEPLEARTLEPWLARRGLGRTVVMNLYGPTESTVYALQHRLTRHDIAAGRAPIGRALSGLSVHLLDSDGLPVPDGVPGEITVGGPTVARGYLHRPGLTADRFRPDPYGAPGTRMYRTGDLACRMPDGAIDFVTRMDGQVKLRGYRIEPGEIEACLTGHAEVRDAVVVVREQNGEPRLVAYVVPAGPVSPDVPGLRSWAARSLPSYMVPSAFVVLDRLPLNTSSKLDVRALPAPDDEAVAKDTYAAPATPVEQQVADVWSRVLGVGRVGRNDSFFHLGGDSMRVLTLAGMLRAEGFELVVRDVFERPVLADFCTGLRRGSGHPGSGTTVEPFALLTESDRAKVPAGVMDAYPLTQNQLGMLVEMLAKQDGGGHYHLVNSVRFRDGRPFDAAAFQQAVDLLVARHEVLRTSVDLTSCSVPVQYVHADVHLPVQVSDLHDLEEARRQQIIDAYVRQQSETLFAHESAPLMRFHIHLCDDDSWQCTITQSHLIVDGWSLDLLRRELLDDYHRLRDGADAPAYQPPAARFADAVAAELRSLTSEADREFWRTVVTHRGPVGLPTAWIPGSPRPGRLCTAEVPFGDVDTGLRRLAAEAGAPLKSVLLAAFVKVMATLSVDQEVFLGLATHVRPELSGADRVLGMHLNTVPFPADRPTGTWRELVRRTFADEARMWPHRHYPMPAIQREWGDGRRLIDVYFSFHDFERPDPGLTDADAGTGFASNEFPLSVITAGQVMTLRAAADAVSAVDTARIAAMIRAVLEEMAADPDGDAVPNVLPPGEAVQLLREWSHTAAEPLTRTALAMVEEQAARVPDAVAVTTATGAVSYGELDARANRFAHRLRSAGAGPETVVGVLLDREVALPAALLGVWKAGAAYLPLDPAHPDERVAALLADAGAVALITGADRAPALSSRFAGQIVVPGDEDDAPSSATGVRVGLDQLAYVIYTSGSTGRPKGVLVDHRGLGNHLAWAARELCEGDGGAPLFSSVAFDLVVPILWAPLMAGSRLHLIGGDPTQLGAELLTGAPYSFIKLTPGHLEMLAAQLPEQAADTLARRILVAGEAFTVAMLDRWSALAPATLVINEYGPTEASVGTSIHPVTGSVTGDVVPIGRPLPGMTMYVLDRRMQPVPTGVPGELYVGGTGVARGYLGRPGLTAGRFVPNPFGAGGSRLYRTGDLARMRDGGVVEFLGRIDRQVKIRGYRIELGEVEAAIAAEPGVGQVRVVVREDRPGDKRLTAYLVAAEPGGCDPDELRTALARGLPDYLVPSTFMVLDELPLTANGKFDESALPAPTTAAPVAKRPPASAVEVALAELWSRVLGVDQVGLDDDFFDLGGHSILVIRLVADATRQGLPLTLFMVYQYATLGELAGAVSAAVTAAPQPEPVVTPALPMRVLVSAQVPGAGFAVVRGGEILEAGGAGTVRAGSDVPVTADTVFQVGSLSKLVTAVGVLRLVDRGVLDLDKDVNEYLRQWRIPGEGRPITLRHLLGHRSGLSLVAGKGYSAGEPAPSILDILNGRPPARNEPVHRESAPGDTFRLANVHYDVVQQVVIDATGLPFAEVMRAEVFEPFGMSGSSFDQDFPSRCGRTVAAGHDADGVPAVDGWLKRPDEAAAGLWTTAIDLASLLLEIRRGHLGRPLAKLSTGSAQALLRTRPDGSYGLGAVVDASGQDIRFGHAGEPVGYYAFATCTVQSGDGWVVLTNGASGDAVVRAFA</sequence>
<dbReference type="PROSITE" id="PS50075">
    <property type="entry name" value="CARRIER"/>
    <property type="match status" value="6"/>
</dbReference>
<dbReference type="InterPro" id="IPR006162">
    <property type="entry name" value="Ppantetheine_attach_site"/>
</dbReference>
<comment type="similarity">
    <text evidence="2">Belongs to the ATP-dependent AMP-binding enzyme family.</text>
</comment>
<name>A0A919SXJ2_9ACTN</name>
<dbReference type="GO" id="GO:0005737">
    <property type="term" value="C:cytoplasm"/>
    <property type="evidence" value="ECO:0007669"/>
    <property type="project" value="TreeGrafter"/>
</dbReference>
<dbReference type="InterPro" id="IPR042099">
    <property type="entry name" value="ANL_N_sf"/>
</dbReference>
<dbReference type="InterPro" id="IPR000873">
    <property type="entry name" value="AMP-dep_synth/lig_dom"/>
</dbReference>
<dbReference type="InterPro" id="IPR001242">
    <property type="entry name" value="Condensation_dom"/>
</dbReference>
<dbReference type="InterPro" id="IPR020806">
    <property type="entry name" value="PKS_PP-bd"/>
</dbReference>
<dbReference type="InterPro" id="IPR045851">
    <property type="entry name" value="AMP-bd_C_sf"/>
</dbReference>
<dbReference type="PROSITE" id="PS00455">
    <property type="entry name" value="AMP_BINDING"/>
    <property type="match status" value="6"/>
</dbReference>
<dbReference type="InterPro" id="IPR025110">
    <property type="entry name" value="AMP-bd_C"/>
</dbReference>
<protein>
    <recommendedName>
        <fullName evidence="5">Carrier domain-containing protein</fullName>
    </recommendedName>
</protein>
<dbReference type="InterPro" id="IPR009081">
    <property type="entry name" value="PP-bd_ACP"/>
</dbReference>
<dbReference type="SUPFAM" id="SSF47336">
    <property type="entry name" value="ACP-like"/>
    <property type="match status" value="6"/>
</dbReference>
<dbReference type="Gene3D" id="3.40.710.10">
    <property type="entry name" value="DD-peptidase/beta-lactamase superfamily"/>
    <property type="match status" value="1"/>
</dbReference>
<feature type="domain" description="Carrier" evidence="5">
    <location>
        <begin position="4196"/>
        <end position="4270"/>
    </location>
</feature>
<evidence type="ECO:0000256" key="2">
    <source>
        <dbReference type="ARBA" id="ARBA00006432"/>
    </source>
</evidence>
<dbReference type="SUPFAM" id="SSF56801">
    <property type="entry name" value="Acetyl-CoA synthetase-like"/>
    <property type="match status" value="6"/>
</dbReference>
<dbReference type="Pfam" id="PF00668">
    <property type="entry name" value="Condensation"/>
    <property type="match status" value="6"/>
</dbReference>
<dbReference type="Gene3D" id="3.40.50.12780">
    <property type="entry name" value="N-terminal domain of ligase-like"/>
    <property type="match status" value="4"/>
</dbReference>
<dbReference type="SMART" id="SM00823">
    <property type="entry name" value="PKS_PP"/>
    <property type="match status" value="6"/>
</dbReference>
<dbReference type="InterPro" id="IPR001466">
    <property type="entry name" value="Beta-lactam-related"/>
</dbReference>
<dbReference type="PANTHER" id="PTHR45527">
    <property type="entry name" value="NONRIBOSOMAL PEPTIDE SYNTHETASE"/>
    <property type="match status" value="1"/>
</dbReference>
<dbReference type="Pfam" id="PF00501">
    <property type="entry name" value="AMP-binding"/>
    <property type="match status" value="6"/>
</dbReference>
<dbReference type="FunFam" id="3.40.50.12780:FF:000012">
    <property type="entry name" value="Non-ribosomal peptide synthetase"/>
    <property type="match status" value="4"/>
</dbReference>
<dbReference type="FunFam" id="3.40.50.980:FF:000001">
    <property type="entry name" value="Non-ribosomal peptide synthetase"/>
    <property type="match status" value="6"/>
</dbReference>
<dbReference type="InterPro" id="IPR036736">
    <property type="entry name" value="ACP-like_sf"/>
</dbReference>
<keyword evidence="7" id="KW-1185">Reference proteome</keyword>
<dbReference type="InterPro" id="IPR023213">
    <property type="entry name" value="CAT-like_dom_sf"/>
</dbReference>
<dbReference type="FunFam" id="2.30.38.10:FF:000001">
    <property type="entry name" value="Non-ribosomal peptide synthetase PvdI"/>
    <property type="match status" value="1"/>
</dbReference>
<evidence type="ECO:0000256" key="1">
    <source>
        <dbReference type="ARBA" id="ARBA00001957"/>
    </source>
</evidence>
<keyword evidence="3" id="KW-0596">Phosphopantetheine</keyword>
<evidence type="ECO:0000313" key="7">
    <source>
        <dbReference type="Proteomes" id="UP000681340"/>
    </source>
</evidence>
<dbReference type="NCBIfam" id="TIGR01733">
    <property type="entry name" value="AA-adenyl-dom"/>
    <property type="match status" value="6"/>
</dbReference>
<dbReference type="SUPFAM" id="SSF56601">
    <property type="entry name" value="beta-lactamase/transpeptidase-like"/>
    <property type="match status" value="1"/>
</dbReference>
<feature type="domain" description="Carrier" evidence="5">
    <location>
        <begin position="1015"/>
        <end position="1089"/>
    </location>
</feature>
<reference evidence="6" key="1">
    <citation type="submission" date="2021-03" db="EMBL/GenBank/DDBJ databases">
        <title>Whole genome shotgun sequence of Actinoplanes auranticolor NBRC 12245.</title>
        <authorList>
            <person name="Komaki H."/>
            <person name="Tamura T."/>
        </authorList>
    </citation>
    <scope>NUCLEOTIDE SEQUENCE</scope>
    <source>
        <strain evidence="6">NBRC 12245</strain>
    </source>
</reference>
<dbReference type="FunFam" id="3.40.50.980:FF:000002">
    <property type="entry name" value="Enterobactin synthetase component F"/>
    <property type="match status" value="1"/>
</dbReference>
<dbReference type="GO" id="GO:0044550">
    <property type="term" value="P:secondary metabolite biosynthetic process"/>
    <property type="evidence" value="ECO:0007669"/>
    <property type="project" value="UniProtKB-ARBA"/>
</dbReference>
<dbReference type="Gene3D" id="3.40.50.980">
    <property type="match status" value="4"/>
</dbReference>
<evidence type="ECO:0000256" key="4">
    <source>
        <dbReference type="ARBA" id="ARBA00022553"/>
    </source>
</evidence>
<dbReference type="Gene3D" id="3.30.559.10">
    <property type="entry name" value="Chloramphenicol acetyltransferase-like domain"/>
    <property type="match status" value="6"/>
</dbReference>